<dbReference type="InterPro" id="IPR005467">
    <property type="entry name" value="His_kinase_dom"/>
</dbReference>
<evidence type="ECO:0000259" key="15">
    <source>
        <dbReference type="PROSITE" id="PS50109"/>
    </source>
</evidence>
<dbReference type="RefSeq" id="WP_354312522.1">
    <property type="nucleotide sequence ID" value="NZ_JBEPME010000001.1"/>
</dbReference>
<dbReference type="InterPro" id="IPR036890">
    <property type="entry name" value="HATPase_C_sf"/>
</dbReference>
<dbReference type="Pfam" id="PF00672">
    <property type="entry name" value="HAMP"/>
    <property type="match status" value="1"/>
</dbReference>
<feature type="domain" description="Histidine kinase" evidence="15">
    <location>
        <begin position="257"/>
        <end position="448"/>
    </location>
</feature>
<dbReference type="Gene3D" id="3.30.565.10">
    <property type="entry name" value="Histidine kinase-like ATPase, C-terminal domain"/>
    <property type="match status" value="1"/>
</dbReference>
<evidence type="ECO:0000256" key="6">
    <source>
        <dbReference type="ARBA" id="ARBA00022679"/>
    </source>
</evidence>
<evidence type="ECO:0000256" key="2">
    <source>
        <dbReference type="ARBA" id="ARBA00004651"/>
    </source>
</evidence>
<dbReference type="EC" id="2.7.13.3" evidence="3"/>
<dbReference type="EMBL" id="JBEPME010000001">
    <property type="protein sequence ID" value="MET3656245.1"/>
    <property type="molecule type" value="Genomic_DNA"/>
</dbReference>
<evidence type="ECO:0000256" key="13">
    <source>
        <dbReference type="ARBA" id="ARBA00023136"/>
    </source>
</evidence>
<proteinExistence type="predicted"/>
<evidence type="ECO:0000259" key="16">
    <source>
        <dbReference type="PROSITE" id="PS50885"/>
    </source>
</evidence>
<evidence type="ECO:0000256" key="9">
    <source>
        <dbReference type="ARBA" id="ARBA00022777"/>
    </source>
</evidence>
<dbReference type="Pfam" id="PF00512">
    <property type="entry name" value="HisKA"/>
    <property type="match status" value="1"/>
</dbReference>
<dbReference type="InterPro" id="IPR003594">
    <property type="entry name" value="HATPase_dom"/>
</dbReference>
<comment type="subcellular location">
    <subcellularLocation>
        <location evidence="2">Cell membrane</location>
        <topology evidence="2">Multi-pass membrane protein</topology>
    </subcellularLocation>
</comment>
<dbReference type="SMART" id="SM00304">
    <property type="entry name" value="HAMP"/>
    <property type="match status" value="1"/>
</dbReference>
<reference evidence="17 18" key="1">
    <citation type="submission" date="2024-06" db="EMBL/GenBank/DDBJ databases">
        <title>Sorghum-associated microbial communities from plants grown in Nebraska, USA.</title>
        <authorList>
            <person name="Schachtman D."/>
        </authorList>
    </citation>
    <scope>NUCLEOTIDE SEQUENCE [LARGE SCALE GENOMIC DNA]</scope>
    <source>
        <strain evidence="17 18">1288</strain>
    </source>
</reference>
<dbReference type="SUPFAM" id="SSF47384">
    <property type="entry name" value="Homodimeric domain of signal transducing histidine kinase"/>
    <property type="match status" value="1"/>
</dbReference>
<keyword evidence="5" id="KW-0597">Phosphoprotein</keyword>
<keyword evidence="7 14" id="KW-0812">Transmembrane</keyword>
<gene>
    <name evidence="17" type="ORF">ABIC55_001329</name>
</gene>
<name>A0ABV2K6L6_SPOPS</name>
<comment type="catalytic activity">
    <reaction evidence="1">
        <text>ATP + protein L-histidine = ADP + protein N-phospho-L-histidine.</text>
        <dbReference type="EC" id="2.7.13.3"/>
    </reaction>
</comment>
<evidence type="ECO:0000313" key="17">
    <source>
        <dbReference type="EMBL" id="MET3656245.1"/>
    </source>
</evidence>
<dbReference type="PROSITE" id="PS50109">
    <property type="entry name" value="HIS_KIN"/>
    <property type="match status" value="1"/>
</dbReference>
<dbReference type="InterPro" id="IPR003661">
    <property type="entry name" value="HisK_dim/P_dom"/>
</dbReference>
<evidence type="ECO:0000256" key="3">
    <source>
        <dbReference type="ARBA" id="ARBA00012438"/>
    </source>
</evidence>
<keyword evidence="4" id="KW-1003">Cell membrane</keyword>
<feature type="domain" description="HAMP" evidence="16">
    <location>
        <begin position="190"/>
        <end position="242"/>
    </location>
</feature>
<sequence>MKKLRKSLLAQYLLIILVAMMILPFSMPVLSIIFYNSIEQAESSVRYYNGTDLEGMWNETAKGLSGASEQQIHQKLSSLKHVYQEASMYWVDDRGQTKDKFPELISVPDTWTASDSIHFMKNNRGYTVDPFTVVAFIGHEQQEGFMVLQIPRPDMVSPNDKLRAKYNYLFPVALLFIFALFILISTLFFYRIRKRLLHLQEVMATPEANGIPTTIEVSKQDEIGRLEHSFNRMVQELEMSRIREMEEEELRKELIANLSHDLRTPLTTIRGHAYRLKKEPLSTKGQESLDFIDEKVGYMGELIENLLSYTLLTTGKYPYYPENVDMVRLVRNSFAAWYPTFENLQFDIELTIPDKRLMWDVDPQWVHRVLDNLFQNIYRHAKSGQFVAVRIENETIVIEDHGPGMGERSSHKGVGIGLSIVSLMLKDMQLDWNIETSEHGTIMTIQQI</sequence>
<keyword evidence="10" id="KW-0067">ATP-binding</keyword>
<keyword evidence="12" id="KW-0902">Two-component regulatory system</keyword>
<evidence type="ECO:0000256" key="10">
    <source>
        <dbReference type="ARBA" id="ARBA00022840"/>
    </source>
</evidence>
<feature type="transmembrane region" description="Helical" evidence="14">
    <location>
        <begin position="168"/>
        <end position="190"/>
    </location>
</feature>
<evidence type="ECO:0000256" key="5">
    <source>
        <dbReference type="ARBA" id="ARBA00022553"/>
    </source>
</evidence>
<keyword evidence="11 14" id="KW-1133">Transmembrane helix</keyword>
<dbReference type="SMART" id="SM00388">
    <property type="entry name" value="HisKA"/>
    <property type="match status" value="1"/>
</dbReference>
<dbReference type="PANTHER" id="PTHR45528">
    <property type="entry name" value="SENSOR HISTIDINE KINASE CPXA"/>
    <property type="match status" value="1"/>
</dbReference>
<dbReference type="CDD" id="cd00082">
    <property type="entry name" value="HisKA"/>
    <property type="match status" value="1"/>
</dbReference>
<keyword evidence="9 17" id="KW-0418">Kinase</keyword>
<comment type="caution">
    <text evidence="17">The sequence shown here is derived from an EMBL/GenBank/DDBJ whole genome shotgun (WGS) entry which is preliminary data.</text>
</comment>
<evidence type="ECO:0000256" key="7">
    <source>
        <dbReference type="ARBA" id="ARBA00022692"/>
    </source>
</evidence>
<keyword evidence="18" id="KW-1185">Reference proteome</keyword>
<dbReference type="Pfam" id="PF02518">
    <property type="entry name" value="HATPase_c"/>
    <property type="match status" value="1"/>
</dbReference>
<evidence type="ECO:0000256" key="11">
    <source>
        <dbReference type="ARBA" id="ARBA00022989"/>
    </source>
</evidence>
<evidence type="ECO:0000256" key="14">
    <source>
        <dbReference type="SAM" id="Phobius"/>
    </source>
</evidence>
<evidence type="ECO:0000256" key="8">
    <source>
        <dbReference type="ARBA" id="ARBA00022741"/>
    </source>
</evidence>
<keyword evidence="8" id="KW-0547">Nucleotide-binding</keyword>
<dbReference type="InterPro" id="IPR050398">
    <property type="entry name" value="HssS/ArlS-like"/>
</dbReference>
<dbReference type="GO" id="GO:0016301">
    <property type="term" value="F:kinase activity"/>
    <property type="evidence" value="ECO:0007669"/>
    <property type="project" value="UniProtKB-KW"/>
</dbReference>
<keyword evidence="6" id="KW-0808">Transferase</keyword>
<dbReference type="CDD" id="cd06225">
    <property type="entry name" value="HAMP"/>
    <property type="match status" value="1"/>
</dbReference>
<dbReference type="SUPFAM" id="SSF158472">
    <property type="entry name" value="HAMP domain-like"/>
    <property type="match status" value="1"/>
</dbReference>
<protein>
    <recommendedName>
        <fullName evidence="3">histidine kinase</fullName>
        <ecNumber evidence="3">2.7.13.3</ecNumber>
    </recommendedName>
</protein>
<dbReference type="SUPFAM" id="SSF55874">
    <property type="entry name" value="ATPase domain of HSP90 chaperone/DNA topoisomerase II/histidine kinase"/>
    <property type="match status" value="1"/>
</dbReference>
<dbReference type="Gene3D" id="1.10.287.130">
    <property type="match status" value="1"/>
</dbReference>
<dbReference type="PROSITE" id="PS50885">
    <property type="entry name" value="HAMP"/>
    <property type="match status" value="1"/>
</dbReference>
<evidence type="ECO:0000256" key="4">
    <source>
        <dbReference type="ARBA" id="ARBA00022475"/>
    </source>
</evidence>
<dbReference type="SMART" id="SM00387">
    <property type="entry name" value="HATPase_c"/>
    <property type="match status" value="1"/>
</dbReference>
<accession>A0ABV2K6L6</accession>
<dbReference type="Gene3D" id="6.10.340.10">
    <property type="match status" value="1"/>
</dbReference>
<dbReference type="PANTHER" id="PTHR45528:SF1">
    <property type="entry name" value="SENSOR HISTIDINE KINASE CPXA"/>
    <property type="match status" value="1"/>
</dbReference>
<dbReference type="InterPro" id="IPR036097">
    <property type="entry name" value="HisK_dim/P_sf"/>
</dbReference>
<keyword evidence="13 14" id="KW-0472">Membrane</keyword>
<organism evidence="17 18">
    <name type="scientific">Sporosarcina psychrophila</name>
    <name type="common">Bacillus psychrophilus</name>
    <dbReference type="NCBI Taxonomy" id="1476"/>
    <lineage>
        <taxon>Bacteria</taxon>
        <taxon>Bacillati</taxon>
        <taxon>Bacillota</taxon>
        <taxon>Bacilli</taxon>
        <taxon>Bacillales</taxon>
        <taxon>Caryophanaceae</taxon>
        <taxon>Sporosarcina</taxon>
    </lineage>
</organism>
<dbReference type="Proteomes" id="UP001549104">
    <property type="component" value="Unassembled WGS sequence"/>
</dbReference>
<evidence type="ECO:0000256" key="1">
    <source>
        <dbReference type="ARBA" id="ARBA00000085"/>
    </source>
</evidence>
<feature type="transmembrane region" description="Helical" evidence="14">
    <location>
        <begin position="12"/>
        <end position="35"/>
    </location>
</feature>
<evidence type="ECO:0000313" key="18">
    <source>
        <dbReference type="Proteomes" id="UP001549104"/>
    </source>
</evidence>
<dbReference type="InterPro" id="IPR003660">
    <property type="entry name" value="HAMP_dom"/>
</dbReference>
<evidence type="ECO:0000256" key="12">
    <source>
        <dbReference type="ARBA" id="ARBA00023012"/>
    </source>
</evidence>